<evidence type="ECO:0000259" key="6">
    <source>
        <dbReference type="Pfam" id="PF13360"/>
    </source>
</evidence>
<keyword evidence="4" id="KW-0449">Lipoprotein</keyword>
<dbReference type="PANTHER" id="PTHR34512">
    <property type="entry name" value="CELL SURFACE PROTEIN"/>
    <property type="match status" value="1"/>
</dbReference>
<dbReference type="PROSITE" id="PS51257">
    <property type="entry name" value="PROKAR_LIPOPROTEIN"/>
    <property type="match status" value="1"/>
</dbReference>
<evidence type="ECO:0000313" key="8">
    <source>
        <dbReference type="Proteomes" id="UP001410394"/>
    </source>
</evidence>
<dbReference type="InterPro" id="IPR011047">
    <property type="entry name" value="Quinoprotein_ADH-like_sf"/>
</dbReference>
<keyword evidence="4" id="KW-0564">Palmitate</keyword>
<dbReference type="InterPro" id="IPR018391">
    <property type="entry name" value="PQQ_b-propeller_rpt"/>
</dbReference>
<comment type="subcellular location">
    <subcellularLocation>
        <location evidence="4">Cell outer membrane</location>
        <topology evidence="4">Lipid-anchor</topology>
    </subcellularLocation>
</comment>
<dbReference type="HAMAP" id="MF_00923">
    <property type="entry name" value="OM_assembly_BamB"/>
    <property type="match status" value="1"/>
</dbReference>
<sequence length="382" mass="39886">MKPILPCALAVLLSGCFLWSSSDTGPKPSPLPVLSGGNKVIVDSWRQRTGALSPAVLRPAAVASSVFAAAADGTLARYEAGRELWKVRAAQSLSSGVAADGKLVVVASTAGELLAFDSNTGKSLWRVQLGGEVSGLPLIADDVVVVRVGDNQVLAYNTADGKRRWVYQRAQSSLTLRAQSGFTQVGDTVLAGFSGGKLVSLSLAGGFPRWEATVALPRGTSELERLTDLVGEPVVRGDSVCVVAYQSRVACLDAVRGTVRWTRDVASTVGGDADATQLYVTDNTGAVQALDIATGATTWKQDKLLWRGVGRPLVLANGDLAVSDQQGWVHLLSAKEGRFVGRLEVDSSGINAPLVRAAGSSFVAQARDGTVHALNIPEVAAK</sequence>
<keyword evidence="8" id="KW-1185">Reference proteome</keyword>
<dbReference type="RefSeq" id="WP_345919311.1">
    <property type="nucleotide sequence ID" value="NZ_JBDIVE010000003.1"/>
</dbReference>
<comment type="function">
    <text evidence="4">Part of the outer membrane protein assembly complex, which is involved in assembly and insertion of beta-barrel proteins into the outer membrane.</text>
</comment>
<evidence type="ECO:0000256" key="5">
    <source>
        <dbReference type="SAM" id="SignalP"/>
    </source>
</evidence>
<protein>
    <recommendedName>
        <fullName evidence="4">Outer membrane protein assembly factor BamB</fullName>
    </recommendedName>
</protein>
<dbReference type="Pfam" id="PF13360">
    <property type="entry name" value="PQQ_2"/>
    <property type="match status" value="1"/>
</dbReference>
<dbReference type="PANTHER" id="PTHR34512:SF30">
    <property type="entry name" value="OUTER MEMBRANE PROTEIN ASSEMBLY FACTOR BAMB"/>
    <property type="match status" value="1"/>
</dbReference>
<keyword evidence="3 4" id="KW-0998">Cell outer membrane</keyword>
<evidence type="ECO:0000256" key="1">
    <source>
        <dbReference type="ARBA" id="ARBA00022729"/>
    </source>
</evidence>
<accession>A0ABU9YXY3</accession>
<keyword evidence="1 4" id="KW-0732">Signal</keyword>
<feature type="signal peptide" evidence="5">
    <location>
        <begin position="1"/>
        <end position="22"/>
    </location>
</feature>
<keyword evidence="2 4" id="KW-0472">Membrane</keyword>
<comment type="subunit">
    <text evidence="4">Part of the Bam complex.</text>
</comment>
<dbReference type="NCBIfam" id="TIGR03300">
    <property type="entry name" value="assembly_YfgL"/>
    <property type="match status" value="1"/>
</dbReference>
<name>A0ABU9YXY3_9RHOO</name>
<dbReference type="SUPFAM" id="SSF50998">
    <property type="entry name" value="Quinoprotein alcohol dehydrogenase-like"/>
    <property type="match status" value="1"/>
</dbReference>
<evidence type="ECO:0000256" key="4">
    <source>
        <dbReference type="HAMAP-Rule" id="MF_00923"/>
    </source>
</evidence>
<dbReference type="InterPro" id="IPR017687">
    <property type="entry name" value="BamB"/>
</dbReference>
<dbReference type="SMART" id="SM00564">
    <property type="entry name" value="PQQ"/>
    <property type="match status" value="7"/>
</dbReference>
<evidence type="ECO:0000313" key="7">
    <source>
        <dbReference type="EMBL" id="MEN3068545.1"/>
    </source>
</evidence>
<reference evidence="7 8" key="1">
    <citation type="journal article" date="2018" name="Int. J. Syst. Evol. Microbiol.">
        <title>Uliginosibacterium sediminicola sp. nov., isolated from freshwater sediment.</title>
        <authorList>
            <person name="Hwang W.M."/>
            <person name="Kim S.M."/>
            <person name="Kang K."/>
            <person name="Ahn T.Y."/>
        </authorList>
    </citation>
    <scope>NUCLEOTIDE SEQUENCE [LARGE SCALE GENOMIC DNA]</scope>
    <source>
        <strain evidence="7 8">M1-21</strain>
    </source>
</reference>
<dbReference type="EMBL" id="JBDIVE010000003">
    <property type="protein sequence ID" value="MEN3068545.1"/>
    <property type="molecule type" value="Genomic_DNA"/>
</dbReference>
<proteinExistence type="inferred from homology"/>
<feature type="chain" id="PRO_5046002887" description="Outer membrane protein assembly factor BamB" evidence="5">
    <location>
        <begin position="23"/>
        <end position="382"/>
    </location>
</feature>
<comment type="similarity">
    <text evidence="4">Belongs to the BamB family.</text>
</comment>
<dbReference type="InterPro" id="IPR015943">
    <property type="entry name" value="WD40/YVTN_repeat-like_dom_sf"/>
</dbReference>
<evidence type="ECO:0000256" key="3">
    <source>
        <dbReference type="ARBA" id="ARBA00023237"/>
    </source>
</evidence>
<feature type="domain" description="Pyrrolo-quinoline quinone repeat" evidence="6">
    <location>
        <begin position="72"/>
        <end position="301"/>
    </location>
</feature>
<dbReference type="InterPro" id="IPR002372">
    <property type="entry name" value="PQQ_rpt_dom"/>
</dbReference>
<comment type="caution">
    <text evidence="7">The sequence shown here is derived from an EMBL/GenBank/DDBJ whole genome shotgun (WGS) entry which is preliminary data.</text>
</comment>
<gene>
    <name evidence="4 7" type="primary">bamB</name>
    <name evidence="7" type="ORF">ABDB84_08640</name>
</gene>
<dbReference type="Proteomes" id="UP001410394">
    <property type="component" value="Unassembled WGS sequence"/>
</dbReference>
<organism evidence="7 8">
    <name type="scientific">Uliginosibacterium sediminicola</name>
    <dbReference type="NCBI Taxonomy" id="2024550"/>
    <lineage>
        <taxon>Bacteria</taxon>
        <taxon>Pseudomonadati</taxon>
        <taxon>Pseudomonadota</taxon>
        <taxon>Betaproteobacteria</taxon>
        <taxon>Rhodocyclales</taxon>
        <taxon>Zoogloeaceae</taxon>
        <taxon>Uliginosibacterium</taxon>
    </lineage>
</organism>
<evidence type="ECO:0000256" key="2">
    <source>
        <dbReference type="ARBA" id="ARBA00023136"/>
    </source>
</evidence>
<dbReference type="Gene3D" id="2.130.10.10">
    <property type="entry name" value="YVTN repeat-like/Quinoprotein amine dehydrogenase"/>
    <property type="match status" value="1"/>
</dbReference>